<keyword evidence="1" id="KW-0472">Membrane</keyword>
<gene>
    <name evidence="2" type="primary">A03g501340.1_BraROA</name>
    <name evidence="2" type="ORF">IGI04_009528</name>
</gene>
<feature type="transmembrane region" description="Helical" evidence="1">
    <location>
        <begin position="50"/>
        <end position="72"/>
    </location>
</feature>
<evidence type="ECO:0000313" key="3">
    <source>
        <dbReference type="Proteomes" id="UP000823674"/>
    </source>
</evidence>
<dbReference type="Gene3D" id="1.10.510.10">
    <property type="entry name" value="Transferase(Phosphotransferase) domain 1"/>
    <property type="match status" value="1"/>
</dbReference>
<dbReference type="EMBL" id="JADBGQ010000003">
    <property type="protein sequence ID" value="KAG5403409.1"/>
    <property type="molecule type" value="Genomic_DNA"/>
</dbReference>
<keyword evidence="3" id="KW-1185">Reference proteome</keyword>
<dbReference type="InterPro" id="IPR045272">
    <property type="entry name" value="ANXUR1/2-like"/>
</dbReference>
<proteinExistence type="predicted"/>
<feature type="non-terminal residue" evidence="2">
    <location>
        <position position="1"/>
    </location>
</feature>
<sequence length="189" mass="21570">AVSSDCCHKGLAFFWEAHDVKKGDEPMGVDMVLVEDKVFRIPIAISRNLFFSKIICILYMVSFHGCSLRLIIHSMSVHRLNTLLREGSVSEKKKIFSKLVSHMRARLSLETFLGLIAALWRDLLDSFIPTEIDMLSQFRHMHLLPLIGYCNEEHQDDHGEICVGAARGDHYLHTVSARAIIHRDLKSDK</sequence>
<evidence type="ECO:0000313" key="2">
    <source>
        <dbReference type="EMBL" id="KAG5403409.1"/>
    </source>
</evidence>
<accession>A0ABQ7N0U7</accession>
<name>A0ABQ7N0U7_BRACM</name>
<comment type="caution">
    <text evidence="2">The sequence shown here is derived from an EMBL/GenBank/DDBJ whole genome shotgun (WGS) entry which is preliminary data.</text>
</comment>
<dbReference type="PANTHER" id="PTHR27003:SF426">
    <property type="entry name" value="RECEPTOR-LIKE PROTEIN KINASE HERK 1"/>
    <property type="match status" value="1"/>
</dbReference>
<keyword evidence="1" id="KW-0812">Transmembrane</keyword>
<protein>
    <submittedName>
        <fullName evidence="2">Uncharacterized protein</fullName>
    </submittedName>
</protein>
<dbReference type="Proteomes" id="UP000823674">
    <property type="component" value="Chromosome A03"/>
</dbReference>
<reference evidence="2 3" key="1">
    <citation type="submission" date="2021-03" db="EMBL/GenBank/DDBJ databases">
        <authorList>
            <person name="King G.J."/>
            <person name="Bancroft I."/>
            <person name="Baten A."/>
            <person name="Bloomfield J."/>
            <person name="Borpatragohain P."/>
            <person name="He Z."/>
            <person name="Irish N."/>
            <person name="Irwin J."/>
            <person name="Liu K."/>
            <person name="Mauleon R.P."/>
            <person name="Moore J."/>
            <person name="Morris R."/>
            <person name="Ostergaard L."/>
            <person name="Wang B."/>
            <person name="Wells R."/>
        </authorList>
    </citation>
    <scope>NUCLEOTIDE SEQUENCE [LARGE SCALE GENOMIC DNA]</scope>
    <source>
        <strain evidence="2">R-o-18</strain>
        <tissue evidence="2">Leaf</tissue>
    </source>
</reference>
<dbReference type="InterPro" id="IPR011009">
    <property type="entry name" value="Kinase-like_dom_sf"/>
</dbReference>
<dbReference type="SUPFAM" id="SSF56112">
    <property type="entry name" value="Protein kinase-like (PK-like)"/>
    <property type="match status" value="1"/>
</dbReference>
<organism evidence="2 3">
    <name type="scientific">Brassica rapa subsp. trilocularis</name>
    <dbReference type="NCBI Taxonomy" id="1813537"/>
    <lineage>
        <taxon>Eukaryota</taxon>
        <taxon>Viridiplantae</taxon>
        <taxon>Streptophyta</taxon>
        <taxon>Embryophyta</taxon>
        <taxon>Tracheophyta</taxon>
        <taxon>Spermatophyta</taxon>
        <taxon>Magnoliopsida</taxon>
        <taxon>eudicotyledons</taxon>
        <taxon>Gunneridae</taxon>
        <taxon>Pentapetalae</taxon>
        <taxon>rosids</taxon>
        <taxon>malvids</taxon>
        <taxon>Brassicales</taxon>
        <taxon>Brassicaceae</taxon>
        <taxon>Brassiceae</taxon>
        <taxon>Brassica</taxon>
    </lineage>
</organism>
<dbReference type="PANTHER" id="PTHR27003">
    <property type="entry name" value="OS07G0166700 PROTEIN"/>
    <property type="match status" value="1"/>
</dbReference>
<keyword evidence="1" id="KW-1133">Transmembrane helix</keyword>
<evidence type="ECO:0000256" key="1">
    <source>
        <dbReference type="SAM" id="Phobius"/>
    </source>
</evidence>